<dbReference type="InterPro" id="IPR020399">
    <property type="entry name" value="T-cell_rcpt-assoc_TM_adapter-1"/>
</dbReference>
<proteinExistence type="predicted"/>
<accession>A0A6I8MYQ0</accession>
<keyword evidence="2" id="KW-0812">Transmembrane</keyword>
<keyword evidence="2" id="KW-0472">Membrane</keyword>
<dbReference type="Ensembl" id="ENSOANT00000058594.1">
    <property type="protein sequence ID" value="ENSOANP00000033820.1"/>
    <property type="gene ID" value="ENSOANG00000036804.1"/>
</dbReference>
<evidence type="ECO:0000313" key="4">
    <source>
        <dbReference type="Proteomes" id="UP000002279"/>
    </source>
</evidence>
<evidence type="ECO:0000313" key="3">
    <source>
        <dbReference type="Ensembl" id="ENSOANP00000033820.1"/>
    </source>
</evidence>
<dbReference type="GO" id="GO:0001920">
    <property type="term" value="P:negative regulation of receptor recycling"/>
    <property type="evidence" value="ECO:0000318"/>
    <property type="project" value="GO_Central"/>
</dbReference>
<feature type="compositionally biased region" description="Basic residues" evidence="1">
    <location>
        <begin position="125"/>
        <end position="138"/>
    </location>
</feature>
<dbReference type="OrthoDB" id="8952491at2759"/>
<dbReference type="Bgee" id="ENSOANG00000036804">
    <property type="expression patterns" value="Expressed in liver and 3 other cell types or tissues"/>
</dbReference>
<protein>
    <recommendedName>
        <fullName evidence="5">T cell receptor associated transmembrane adaptor 1</fullName>
    </recommendedName>
</protein>
<reference evidence="3" key="3">
    <citation type="submission" date="2025-09" db="UniProtKB">
        <authorList>
            <consortium name="Ensembl"/>
        </authorList>
    </citation>
    <scope>IDENTIFICATION</scope>
    <source>
        <strain evidence="3">Glennie</strain>
    </source>
</reference>
<feature type="transmembrane region" description="Helical" evidence="2">
    <location>
        <begin position="6"/>
        <end position="29"/>
    </location>
</feature>
<evidence type="ECO:0000256" key="2">
    <source>
        <dbReference type="SAM" id="Phobius"/>
    </source>
</evidence>
<dbReference type="GO" id="GO:0050862">
    <property type="term" value="P:positive regulation of T cell receptor signaling pathway"/>
    <property type="evidence" value="ECO:0000318"/>
    <property type="project" value="GO_Central"/>
</dbReference>
<dbReference type="AlphaFoldDB" id="A0A6I8MYQ0"/>
<organism evidence="3 4">
    <name type="scientific">Ornithorhynchus anatinus</name>
    <name type="common">Duckbill platypus</name>
    <dbReference type="NCBI Taxonomy" id="9258"/>
    <lineage>
        <taxon>Eukaryota</taxon>
        <taxon>Metazoa</taxon>
        <taxon>Chordata</taxon>
        <taxon>Craniata</taxon>
        <taxon>Vertebrata</taxon>
        <taxon>Euteleostomi</taxon>
        <taxon>Mammalia</taxon>
        <taxon>Monotremata</taxon>
        <taxon>Ornithorhynchidae</taxon>
        <taxon>Ornithorhynchus</taxon>
    </lineage>
</organism>
<dbReference type="Proteomes" id="UP000002279">
    <property type="component" value="Chromosome 17"/>
</dbReference>
<dbReference type="FunCoup" id="A0A6I8MYQ0">
    <property type="interactions" value="9"/>
</dbReference>
<dbReference type="RefSeq" id="XP_039770500.1">
    <property type="nucleotide sequence ID" value="XM_039914566.1"/>
</dbReference>
<feature type="region of interest" description="Disordered" evidence="1">
    <location>
        <begin position="48"/>
        <end position="109"/>
    </location>
</feature>
<sequence>MLGTDCHLLVWVSLIVLILALVISLFFNVSHWLDSRRREKVIDGYVDEDEDEDVDDYVPREEESYTEDPPIYGNLTQVSAEPVTESCYEQMRARPPRSGNQEQEPPVKAQTDIQMCYASLDHSFKGKPRKPRKPRKPKVQAADLDEDEQLSPNGPKTPLTAYHQNESFQAGIAEESIHDDPIRLFGLIHAERELVNGQDGNPSR</sequence>
<dbReference type="Pfam" id="PF15330">
    <property type="entry name" value="SIT"/>
    <property type="match status" value="1"/>
</dbReference>
<dbReference type="GO" id="GO:0042101">
    <property type="term" value="C:T cell receptor complex"/>
    <property type="evidence" value="ECO:0000318"/>
    <property type="project" value="GO_Central"/>
</dbReference>
<reference evidence="3" key="2">
    <citation type="submission" date="2025-08" db="UniProtKB">
        <authorList>
            <consortium name="Ensembl"/>
        </authorList>
    </citation>
    <scope>IDENTIFICATION</scope>
    <source>
        <strain evidence="3">Glennie</strain>
    </source>
</reference>
<evidence type="ECO:0008006" key="5">
    <source>
        <dbReference type="Google" id="ProtNLM"/>
    </source>
</evidence>
<name>A0A6I8MYQ0_ORNAN</name>
<gene>
    <name evidence="3" type="primary">LOC100680940</name>
</gene>
<evidence type="ECO:0000256" key="1">
    <source>
        <dbReference type="SAM" id="MobiDB-lite"/>
    </source>
</evidence>
<dbReference type="PANTHER" id="PTHR15951:SF2">
    <property type="entry name" value="T-CELL RECEPTOR-ASSOCIATED TRANSMEMBRANE ADAPTER 1"/>
    <property type="match status" value="1"/>
</dbReference>
<dbReference type="InParanoid" id="A0A6I8MYQ0"/>
<dbReference type="PANTHER" id="PTHR15951">
    <property type="entry name" value="T-CELL RECEPTOR-ASSOCIATED TRANSMEMBRANE ADAPTER 1"/>
    <property type="match status" value="1"/>
</dbReference>
<dbReference type="GeneTree" id="ENSGT00390000004910"/>
<feature type="region of interest" description="Disordered" evidence="1">
    <location>
        <begin position="121"/>
        <end position="174"/>
    </location>
</feature>
<dbReference type="GeneID" id="100680940"/>
<dbReference type="OMA" id="DEDCYEQ"/>
<dbReference type="KEGG" id="oaa:100680940"/>
<reference evidence="3 4" key="1">
    <citation type="journal article" date="2008" name="Nature">
        <title>Genome analysis of the platypus reveals unique signatures of evolution.</title>
        <authorList>
            <person name="Warren W.C."/>
            <person name="Hillier L.W."/>
            <person name="Marshall Graves J.A."/>
            <person name="Birney E."/>
            <person name="Ponting C.P."/>
            <person name="Grutzner F."/>
            <person name="Belov K."/>
            <person name="Miller W."/>
            <person name="Clarke L."/>
            <person name="Chinwalla A.T."/>
            <person name="Yang S.P."/>
            <person name="Heger A."/>
            <person name="Locke D.P."/>
            <person name="Miethke P."/>
            <person name="Waters P.D."/>
            <person name="Veyrunes F."/>
            <person name="Fulton L."/>
            <person name="Fulton B."/>
            <person name="Graves T."/>
            <person name="Wallis J."/>
            <person name="Puente X.S."/>
            <person name="Lopez-Otin C."/>
            <person name="Ordonez G.R."/>
            <person name="Eichler E.E."/>
            <person name="Chen L."/>
            <person name="Cheng Z."/>
            <person name="Deakin J.E."/>
            <person name="Alsop A."/>
            <person name="Thompson K."/>
            <person name="Kirby P."/>
            <person name="Papenfuss A.T."/>
            <person name="Wakefield M.J."/>
            <person name="Olender T."/>
            <person name="Lancet D."/>
            <person name="Huttley G.A."/>
            <person name="Smit A.F."/>
            <person name="Pask A."/>
            <person name="Temple-Smith P."/>
            <person name="Batzer M.A."/>
            <person name="Walker J.A."/>
            <person name="Konkel M.K."/>
            <person name="Harris R.S."/>
            <person name="Whittington C.M."/>
            <person name="Wong E.S."/>
            <person name="Gemmell N.J."/>
            <person name="Buschiazzo E."/>
            <person name="Vargas Jentzsch I.M."/>
            <person name="Merkel A."/>
            <person name="Schmitz J."/>
            <person name="Zemann A."/>
            <person name="Churakov G."/>
            <person name="Kriegs J.O."/>
            <person name="Brosius J."/>
            <person name="Murchison E.P."/>
            <person name="Sachidanandam R."/>
            <person name="Smith C."/>
            <person name="Hannon G.J."/>
            <person name="Tsend-Ayush E."/>
            <person name="McMillan D."/>
            <person name="Attenborough R."/>
            <person name="Rens W."/>
            <person name="Ferguson-Smith M."/>
            <person name="Lefevre C.M."/>
            <person name="Sharp J.A."/>
            <person name="Nicholas K.R."/>
            <person name="Ray D.A."/>
            <person name="Kube M."/>
            <person name="Reinhardt R."/>
            <person name="Pringle T.H."/>
            <person name="Taylor J."/>
            <person name="Jones R.C."/>
            <person name="Nixon B."/>
            <person name="Dacheux J.L."/>
            <person name="Niwa H."/>
            <person name="Sekita Y."/>
            <person name="Huang X."/>
            <person name="Stark A."/>
            <person name="Kheradpour P."/>
            <person name="Kellis M."/>
            <person name="Flicek P."/>
            <person name="Chen Y."/>
            <person name="Webber C."/>
            <person name="Hardison R."/>
            <person name="Nelson J."/>
            <person name="Hallsworth-Pepin K."/>
            <person name="Delehaunty K."/>
            <person name="Markovic C."/>
            <person name="Minx P."/>
            <person name="Feng Y."/>
            <person name="Kremitzki C."/>
            <person name="Mitreva M."/>
            <person name="Glasscock J."/>
            <person name="Wylie T."/>
            <person name="Wohldmann P."/>
            <person name="Thiru P."/>
            <person name="Nhan M.N."/>
            <person name="Pohl C.S."/>
            <person name="Smith S.M."/>
            <person name="Hou S."/>
            <person name="Nefedov M."/>
            <person name="de Jong P.J."/>
            <person name="Renfree M.B."/>
            <person name="Mardis E.R."/>
            <person name="Wilson R.K."/>
        </authorList>
    </citation>
    <scope>NUCLEOTIDE SEQUENCE [LARGE SCALE GENOMIC DNA]</scope>
    <source>
        <strain evidence="3 4">Glennie</strain>
    </source>
</reference>
<keyword evidence="4" id="KW-1185">Reference proteome</keyword>
<keyword evidence="2" id="KW-1133">Transmembrane helix</keyword>